<proteinExistence type="predicted"/>
<name>A0A7R9DVA0_TIMPO</name>
<protein>
    <submittedName>
        <fullName evidence="3">Uncharacterized protein</fullName>
    </submittedName>
</protein>
<keyword evidence="1 2" id="KW-0732">Signal</keyword>
<dbReference type="EMBL" id="OD053460">
    <property type="protein sequence ID" value="CAD7421527.1"/>
    <property type="molecule type" value="Genomic_DNA"/>
</dbReference>
<evidence type="ECO:0000256" key="2">
    <source>
        <dbReference type="SAM" id="SignalP"/>
    </source>
</evidence>
<dbReference type="InterPro" id="IPR036846">
    <property type="entry name" value="GM2-AP_sf"/>
</dbReference>
<gene>
    <name evidence="3" type="ORF">TPSB3V08_LOCUS14942</name>
</gene>
<dbReference type="AlphaFoldDB" id="A0A7R9DVA0"/>
<accession>A0A7R9DVA0</accession>
<sequence length="267" mass="30076">MLAPAASVLLILLLAVAGEVVVKPDQSKVQVLDKINTRVRRPQVRENIDTRVRRPQVLNKVDTRVRSPQARENIDTRVRSPQAIDKVDTRVRSSQAIDKVDTRVRRPQVLDKVDTRVRRPQYKRKPRITSFTYENCGDLNDPGRLQTIQLRHVEDGDILVTAVATTSVKLEPPISVSRQVTSVALWGVAGMCATLTDTLCSQTDIELFKRFMGMWIKLPCINKMVGSCKHQDLCAFGLDECPFKPLRDNNIPCQCPIAEVRTVNIGE</sequence>
<dbReference type="Gene3D" id="2.70.220.10">
    <property type="entry name" value="Ganglioside GM2 activator"/>
    <property type="match status" value="1"/>
</dbReference>
<dbReference type="GO" id="GO:0005319">
    <property type="term" value="F:lipid transporter activity"/>
    <property type="evidence" value="ECO:0007669"/>
    <property type="project" value="TreeGrafter"/>
</dbReference>
<dbReference type="PANTHER" id="PTHR17357">
    <property type="entry name" value="GM2 GANGLIOSIDE ACTIVATOR PROTEIN"/>
    <property type="match status" value="1"/>
</dbReference>
<organism evidence="3">
    <name type="scientific">Timema poppense</name>
    <name type="common">Walking stick</name>
    <dbReference type="NCBI Taxonomy" id="170557"/>
    <lineage>
        <taxon>Eukaryota</taxon>
        <taxon>Metazoa</taxon>
        <taxon>Ecdysozoa</taxon>
        <taxon>Arthropoda</taxon>
        <taxon>Hexapoda</taxon>
        <taxon>Insecta</taxon>
        <taxon>Pterygota</taxon>
        <taxon>Neoptera</taxon>
        <taxon>Polyneoptera</taxon>
        <taxon>Phasmatodea</taxon>
        <taxon>Timematodea</taxon>
        <taxon>Timematoidea</taxon>
        <taxon>Timematidae</taxon>
        <taxon>Timema</taxon>
    </lineage>
</organism>
<dbReference type="GO" id="GO:0009898">
    <property type="term" value="C:cytoplasmic side of plasma membrane"/>
    <property type="evidence" value="ECO:0007669"/>
    <property type="project" value="TreeGrafter"/>
</dbReference>
<dbReference type="InterPro" id="IPR028996">
    <property type="entry name" value="GM2-AP"/>
</dbReference>
<reference evidence="3" key="1">
    <citation type="submission" date="2020-11" db="EMBL/GenBank/DDBJ databases">
        <authorList>
            <person name="Tran Van P."/>
        </authorList>
    </citation>
    <scope>NUCLEOTIDE SEQUENCE</scope>
</reference>
<dbReference type="SUPFAM" id="SSF63707">
    <property type="entry name" value="Ganglioside M2 (gm2) activator"/>
    <property type="match status" value="1"/>
</dbReference>
<dbReference type="GO" id="GO:0006689">
    <property type="term" value="P:ganglioside catabolic process"/>
    <property type="evidence" value="ECO:0007669"/>
    <property type="project" value="InterPro"/>
</dbReference>
<feature type="chain" id="PRO_5030716975" evidence="2">
    <location>
        <begin position="19"/>
        <end position="267"/>
    </location>
</feature>
<dbReference type="PANTHER" id="PTHR17357:SF0">
    <property type="entry name" value="GANGLIOSIDE GM2 ACTIVATOR"/>
    <property type="match status" value="1"/>
</dbReference>
<dbReference type="GO" id="GO:0008047">
    <property type="term" value="F:enzyme activator activity"/>
    <property type="evidence" value="ECO:0007669"/>
    <property type="project" value="InterPro"/>
</dbReference>
<evidence type="ECO:0000256" key="1">
    <source>
        <dbReference type="ARBA" id="ARBA00022729"/>
    </source>
</evidence>
<evidence type="ECO:0000313" key="3">
    <source>
        <dbReference type="EMBL" id="CAD7421527.1"/>
    </source>
</evidence>
<feature type="signal peptide" evidence="2">
    <location>
        <begin position="1"/>
        <end position="18"/>
    </location>
</feature>